<evidence type="ECO:0000256" key="2">
    <source>
        <dbReference type="SAM" id="MobiDB-lite"/>
    </source>
</evidence>
<keyword evidence="7" id="KW-1185">Reference proteome</keyword>
<dbReference type="InterPro" id="IPR000742">
    <property type="entry name" value="EGF"/>
</dbReference>
<reference evidence="6 7" key="1">
    <citation type="submission" date="2015-12" db="EMBL/GenBank/DDBJ databases">
        <title>Dictyostelia acquired genes for synthesis and detection of signals that induce cell-type specialization by lateral gene transfer from prokaryotes.</title>
        <authorList>
            <person name="Gloeckner G."/>
            <person name="Schaap P."/>
        </authorList>
    </citation>
    <scope>NUCLEOTIDE SEQUENCE [LARGE SCALE GENOMIC DNA]</scope>
    <source>
        <strain evidence="6 7">TK</strain>
    </source>
</reference>
<dbReference type="Pfam" id="PF00053">
    <property type="entry name" value="EGF_laminin"/>
    <property type="match status" value="3"/>
</dbReference>
<gene>
    <name evidence="6" type="ORF">DLAC_05961</name>
</gene>
<dbReference type="EMBL" id="LODT01000028">
    <property type="protein sequence ID" value="KYQ93296.1"/>
    <property type="molecule type" value="Genomic_DNA"/>
</dbReference>
<dbReference type="STRING" id="361077.A0A151ZH52"/>
<evidence type="ECO:0000256" key="3">
    <source>
        <dbReference type="SAM" id="Phobius"/>
    </source>
</evidence>
<dbReference type="OrthoDB" id="18487at2759"/>
<evidence type="ECO:0000256" key="4">
    <source>
        <dbReference type="SAM" id="SignalP"/>
    </source>
</evidence>
<comment type="caution">
    <text evidence="1">Lacks conserved residue(s) required for the propagation of feature annotation.</text>
</comment>
<keyword evidence="3" id="KW-1133">Transmembrane helix</keyword>
<dbReference type="PANTHER" id="PTHR24035">
    <property type="entry name" value="MULTIPLE EPIDERMAL GROWTH FACTOR-LIKE DOMAINS PROTEIN"/>
    <property type="match status" value="1"/>
</dbReference>
<keyword evidence="1" id="KW-1015">Disulfide bond</keyword>
<feature type="compositionally biased region" description="Low complexity" evidence="2">
    <location>
        <begin position="3520"/>
        <end position="3535"/>
    </location>
</feature>
<feature type="chain" id="PRO_5007593291" description="EGF-like domain-containing protein" evidence="4">
    <location>
        <begin position="30"/>
        <end position="3542"/>
    </location>
</feature>
<dbReference type="Proteomes" id="UP000076078">
    <property type="component" value="Unassembled WGS sequence"/>
</dbReference>
<keyword evidence="1" id="KW-0245">EGF-like domain</keyword>
<keyword evidence="3" id="KW-0472">Membrane</keyword>
<dbReference type="FunCoup" id="A0A151ZH52">
    <property type="interactions" value="73"/>
</dbReference>
<evidence type="ECO:0000259" key="5">
    <source>
        <dbReference type="PROSITE" id="PS50026"/>
    </source>
</evidence>
<dbReference type="CDD" id="cd00055">
    <property type="entry name" value="EGF_Lam"/>
    <property type="match status" value="3"/>
</dbReference>
<sequence>MKQSLLPSYLYLGIFLWWLLIFGSQVSKAQNSITSDADCPYQPLPSDFNGINYLGFNQEFHFLNTFYYEFKQFTKDIYFNVTVPSAFRFYVAPSVVDVDVWLYDVQSSKALVHTSDSTKGMDETIFYDLPGPGSYKVRLLFFGQNKASQLDCPTLTLEASIIPTQSIVNRIANVQCPNTPTYPNLGALATLQAATFYYDSDINETGTVMNIQDQKPAPNAPGTLFLQSYQIVLPSGLITTDKWGVEITLGTHFLTGGSLGLLIQDQSVAPPVDQTSFACIYSGNCTIGVHERKGHSTIRTVLTPGTYILWIYDIVSEKDFTVQPNCTPFSLFVNLESAHETETFLNCEADMLPLTFNAPGLLDDQGYLYYAEDVFLDLVTGTDTVTFTINETSYFRAYIPETRVDVDLQLTNSQHTIVASFKWGGEEEVTALIPSGVYNFTLFYFGKNADIFCDTFPLEIGIIPQSNYTMVNYCQNITTNQVPNLQDITDQLNANQAYQFASSNQTFQFMFQNAQTQQTITSVSFSINQTYLFTSDLDSNFVLGDVRAILTNIPSDDDDDQDPIVYSGTHSRNTQHIYAVLFPGNYTLSIVTGLTSKPPSLPPCFLFTFSAQMMLQDDTTDAPCWDNVQFPQNLNSPGYLGTSNQVHIAGQFLIPPIKVISASTDHPFTVAVNSFFRAYVQPSDIDVDVHLYENNKLVAWSNQFGGEEALEYMLNAANTYRMNLKFFHWPLTGVPYKNCYTYNFELAISPLDQNPQDTCTNQLPSTNLIANATTDQPFYSIAQYRFVQNSTKFSLSLPFTVNSGASALPAMFRAIITYDFVWNDLEIQLKSSQGKTLSFGELGYNNAEIQAIELAPGDYNLVIYEPFATKSNQFALKNCVDFTLEVALQLLDDTQVNQDTIVCQNDVFPNTLSTVSYLSPFTAQSVYFQETVLADVQTGFDVVAFTLVAPSLIRVYIPVHPSLDIDVNLAFAPSQGGKTIASSRTTTEEIIYHTLNAGSYVLKFNYYAFGGPLPKVEDCTAFPAFISISPYTTLGNNTFITTECADQATLPSSLVGNTKFSQTFSRELDIKPIPQQMAFQITQTGHIQIGLFYNDLVASMAMKLNGTIMINGKSITKTYWPLYQGGQGFLNEILPAGNWTLNVYDPYQGTSPLTNLECAQYTLTYYLNTTTPNNIPICDDAFTLPTDLYSSTGGSDAYGGPQNSKGEIRLTFPHFFIDKTSTINRIPFKVPSRSVMLRFLSEADPGNDIAFNIYQNSSSTTPILSAWGQGNVESAVWPLQPQGATPYILEIKYLTINKKVNCNYFHLDFAIETSDNVRNALLCPAVLPNEVQQVPPETVVLPYGQDYTFGSDNYLFTASRINNNLQQGVFRYRMTLEVPAPTILYSTIGFDFVTNDFNLVLSRKNSDGTTSQVALGKDSIPSNIDSDVNYQNIIQYNVSLPGVYYLDITEDMTENSFNISNACHYFSFTTTAQSQVSGAAPRVVSVNPASGYELDPYQPLNLKVLFSDQLSFNSTTQTLLQYIIAQNSIYMKSPQAIGLQIPPTQASIKKSDKTTIQLTFSGQFNVSMDYILVVDAGDFQTSSGILFQDENSTYPHIYRMYDCDCSGNGQCVSSSGTTSPMKCICDDPWTGSDCSKCQVGYHGAGTKCVQNTNCTANSCNGNGKCNDDDGYPECQCNQGYASATQTNMCGQCDYGYVGYPNCQIQSDDEGTLCIAPILPTNLNSIEFLGTSGRVHLQDDYYLDLVSGSHNMMFSLNTTSVLRVYTEPHHVDVDLWLYTANPDGSINDLVDKSLTFGHEEILLDLLQPGQYILMFKYYLWDKTYTVDCETFNMELAVDTVDQIDYDAATWLKKCGMQDSAPQFAPANPDGTPAVFNESTSYFLPGASPFSATVANTNQNAYIWNTSFTIATTMDGQVAMLDAVLGYQFLIGDVSLVLQSGFGSPKCKGSDITAISGCIYGDNEMNRNALHATLQPGNYTLFIYAPEFLQVNLSCILYTFEANLTFIFDQEDYFNCDADILPKTLNNPEFINNGYLHIQDQYLIDSSHYTISFSLTTISLIRVVAEQDFGNVTVTFINTLTNATLNGNGIIYTKIAPGKFLLALSSNYISSSKNFCPMMNLEIAIEPITNLPVFPAGISCPSNGKDVLPNLSGSHVPFSFENGTVPKPVYYHFPDNNPLVAQYSFTLTQVVYFYSAIASEFLRNDLRVNLYKQQNGSYPSVPFISGTHDYNYNYIESNLDPANYQLKIERASAFITGNQLPCMPFELEFTLLGLSKVPQCSGEPIPTSLNGIRFLGTEGTMHYESDNFVVPQGSFTHANIPLQAVNQSVLRVYVSPHVVDIDIKLIDPINNSTVISGSNGIGTEEAFITLLQGGKNYTLQVQFWKWSKNIPTCSNFNMEIAIGPVQVSQTPLCPNGADFWPPDLPKTLSNNMYTYNSLDLGAILYFQQMNAGSGLKSHTMPFTITTTSSVHAQVGYDFLSGELAVKIQSADKKKTYYGQNRPNRNMLDIQSLPAGQYNLFIYEPYSTLDQIMGCSFFNFELYIQPFSAMDQEEDFYHYLPRTLDTYAYLQYNGMTHLQGEYWMFTGNPVHNTLNFTLFEPTFIRVHADVLPADETEVYQTVYSPLLTLNPKTGTAGSMNSFGSIMGILTNPNTYNFGVQSGLTTFTNTAVDIELIIEDSKQVEKEIAALNAVYPANCSTTQTSITISPDGYFFYNNIETISNGDMATDRIIQTIPFTIEIPTLVFIQLGYQFLFLDVDVKISSKNFEIQGKHNRNLNEINAILQPGSYNLVITSIGGFPQSYTAHCTPYRLAMIFRDASDDDHVDCSLFTLIPWDLNMLNATSTVGGPIDGSGTLNLYSNDFLVPTSLASNISLAVSEPTLINIFTTEYISTNLDYDIYQSIGNTEQATSYSSSLHQGNEKTYLFILDGPFIPKSPHNPIPPPLSYYIDMTFTQMAKGACPAFTMQILMKPLSYLNKELACPSVVNSQLPSHWVVPDAYNSYTEFVSSIISGDYIQKNSDSKNGFVYNIDFTTKVSSRIDATFSYYSLASNFILTISSRNVASNGQVTRSVIGTGDWSTALNSGITTLSQTLTSSRLKAGNYTLTITHPPLTTNYFTASVYSDLCFPFIYTLNIMDSKTVYAGQVSPAAGSYMPPNMDLLIQIQFSEPLYDSANNSVACLNTATVMNSFSLINKFNNAFVAPSSVVCASEDATTWNINFAQSTLSPATTYQLLMTGLFDDSGAPAVLPQSHLYSMIDTSCSSNGQYVGYGCQCAVGYQGQVCDQCQQGFINNNPNGAAECVTNLCQVDTCNCKPDTPGCVPLGTCHTNPISQTTECLCGQQYNGTTCNRCANGYTNYPYCTPNFSCQGGCGKGSCDKTSGTCQCPDNFQGPNCGQCASGYSGKDCKKIGSSAIIALEVIAALLAAGAVVGFGAWYIRQRFRAGVARYKMLPTFEIDESEYKNSSKFPGLYDDSDEENHVDEASHKYSINSGGQNGKTKAHVFSFANQPSNSLMDTDSDEESNNNNSNSFSAATQNNNKKSFFDM</sequence>
<evidence type="ECO:0000256" key="1">
    <source>
        <dbReference type="PROSITE-ProRule" id="PRU00076"/>
    </source>
</evidence>
<dbReference type="PROSITE" id="PS01248">
    <property type="entry name" value="EGF_LAM_1"/>
    <property type="match status" value="2"/>
</dbReference>
<accession>A0A151ZH52</accession>
<dbReference type="SMART" id="SM00180">
    <property type="entry name" value="EGF_Lam"/>
    <property type="match status" value="4"/>
</dbReference>
<feature type="disulfide bond" evidence="1">
    <location>
        <begin position="1625"/>
        <end position="1634"/>
    </location>
</feature>
<keyword evidence="4" id="KW-0732">Signal</keyword>
<feature type="signal peptide" evidence="4">
    <location>
        <begin position="1"/>
        <end position="29"/>
    </location>
</feature>
<name>A0A151ZH52_TIELA</name>
<comment type="caution">
    <text evidence="6">The sequence shown here is derived from an EMBL/GenBank/DDBJ whole genome shotgun (WGS) entry which is preliminary data.</text>
</comment>
<dbReference type="InterPro" id="IPR002049">
    <property type="entry name" value="LE_dom"/>
</dbReference>
<feature type="transmembrane region" description="Helical" evidence="3">
    <location>
        <begin position="3411"/>
        <end position="3434"/>
    </location>
</feature>
<feature type="domain" description="EGF-like" evidence="5">
    <location>
        <begin position="1599"/>
        <end position="1635"/>
    </location>
</feature>
<dbReference type="InParanoid" id="A0A151ZH52"/>
<evidence type="ECO:0000313" key="7">
    <source>
        <dbReference type="Proteomes" id="UP000076078"/>
    </source>
</evidence>
<proteinExistence type="predicted"/>
<keyword evidence="3" id="KW-0812">Transmembrane</keyword>
<evidence type="ECO:0000313" key="6">
    <source>
        <dbReference type="EMBL" id="KYQ93296.1"/>
    </source>
</evidence>
<dbReference type="PROSITE" id="PS00022">
    <property type="entry name" value="EGF_1"/>
    <property type="match status" value="4"/>
</dbReference>
<feature type="region of interest" description="Disordered" evidence="2">
    <location>
        <begin position="3507"/>
        <end position="3542"/>
    </location>
</feature>
<dbReference type="InterPro" id="IPR052108">
    <property type="entry name" value="MEGF/SIB"/>
</dbReference>
<dbReference type="PANTHER" id="PTHR24035:SF109">
    <property type="entry name" value="PROTEIN DRAPER"/>
    <property type="match status" value="1"/>
</dbReference>
<dbReference type="PROSITE" id="PS50026">
    <property type="entry name" value="EGF_3"/>
    <property type="match status" value="1"/>
</dbReference>
<dbReference type="OMA" id="NCTIGVH"/>
<organism evidence="6 7">
    <name type="scientific">Tieghemostelium lacteum</name>
    <name type="common">Slime mold</name>
    <name type="synonym">Dictyostelium lacteum</name>
    <dbReference type="NCBI Taxonomy" id="361077"/>
    <lineage>
        <taxon>Eukaryota</taxon>
        <taxon>Amoebozoa</taxon>
        <taxon>Evosea</taxon>
        <taxon>Eumycetozoa</taxon>
        <taxon>Dictyostelia</taxon>
        <taxon>Dictyosteliales</taxon>
        <taxon>Raperosteliaceae</taxon>
        <taxon>Tieghemostelium</taxon>
    </lineage>
</organism>
<protein>
    <recommendedName>
        <fullName evidence="5">EGF-like domain-containing protein</fullName>
    </recommendedName>
</protein>